<protein>
    <submittedName>
        <fullName evidence="1">Uncharacterized protein</fullName>
    </submittedName>
</protein>
<dbReference type="EMBL" id="QKWP01000371">
    <property type="protein sequence ID" value="RIB21231.1"/>
    <property type="molecule type" value="Genomic_DNA"/>
</dbReference>
<comment type="caution">
    <text evidence="1">The sequence shown here is derived from an EMBL/GenBank/DDBJ whole genome shotgun (WGS) entry which is preliminary data.</text>
</comment>
<organism evidence="1 2">
    <name type="scientific">Gigaspora rosea</name>
    <dbReference type="NCBI Taxonomy" id="44941"/>
    <lineage>
        <taxon>Eukaryota</taxon>
        <taxon>Fungi</taxon>
        <taxon>Fungi incertae sedis</taxon>
        <taxon>Mucoromycota</taxon>
        <taxon>Glomeromycotina</taxon>
        <taxon>Glomeromycetes</taxon>
        <taxon>Diversisporales</taxon>
        <taxon>Gigasporaceae</taxon>
        <taxon>Gigaspora</taxon>
    </lineage>
</organism>
<accession>A0A397VHD7</accession>
<evidence type="ECO:0000313" key="2">
    <source>
        <dbReference type="Proteomes" id="UP000266673"/>
    </source>
</evidence>
<proteinExistence type="predicted"/>
<dbReference type="OrthoDB" id="2448326at2759"/>
<dbReference type="Proteomes" id="UP000266673">
    <property type="component" value="Unassembled WGS sequence"/>
</dbReference>
<reference evidence="1 2" key="1">
    <citation type="submission" date="2018-06" db="EMBL/GenBank/DDBJ databases">
        <title>Comparative genomics reveals the genomic features of Rhizophagus irregularis, R. cerebriforme, R. diaphanum and Gigaspora rosea, and their symbiotic lifestyle signature.</title>
        <authorList>
            <person name="Morin E."/>
            <person name="San Clemente H."/>
            <person name="Chen E.C.H."/>
            <person name="De La Providencia I."/>
            <person name="Hainaut M."/>
            <person name="Kuo A."/>
            <person name="Kohler A."/>
            <person name="Murat C."/>
            <person name="Tang N."/>
            <person name="Roy S."/>
            <person name="Loubradou J."/>
            <person name="Henrissat B."/>
            <person name="Grigoriev I.V."/>
            <person name="Corradi N."/>
            <person name="Roux C."/>
            <person name="Martin F.M."/>
        </authorList>
    </citation>
    <scope>NUCLEOTIDE SEQUENCE [LARGE SCALE GENOMIC DNA]</scope>
    <source>
        <strain evidence="1 2">DAOM 194757</strain>
    </source>
</reference>
<evidence type="ECO:0000313" key="1">
    <source>
        <dbReference type="EMBL" id="RIB21231.1"/>
    </source>
</evidence>
<keyword evidence="2" id="KW-1185">Reference proteome</keyword>
<gene>
    <name evidence="1" type="ORF">C2G38_2177125</name>
</gene>
<name>A0A397VHD7_9GLOM</name>
<sequence length="351" mass="41979">MKEDEEEIKINYLLVQYYSELENILGSLNEYNVYEKHYNQVIRNDNFIKRLQNNLQFSTSINKECNNNQERFSLKNLLLYTPLDWLSKCNLVIVEFIKTIIYNENKTQLIENLASKQVVFPEGLVFLAFDNEQKGQKNYLDRRYNTVIFHTVTSFAAFQYDQNNNIQLNQDTWLYSELTQEQYKSLFYLNLEMKNEIDQELYKYLQSIIDELIEEKNQTNSLINKLMNDNEQTGYIKKCLVYQTSNINNKKQLCSNYYPWLILLPGPLHKEINILKAFVELNWDIDIKNFAQLTDKEQILKLKPKIYNLIQENIVISRSRLLDQYQELDTIFEEINKAFKSLIPPIPSQYH</sequence>
<dbReference type="AlphaFoldDB" id="A0A397VHD7"/>